<feature type="transmembrane region" description="Helical" evidence="1">
    <location>
        <begin position="49"/>
        <end position="68"/>
    </location>
</feature>
<dbReference type="AlphaFoldDB" id="A0A0M3JFF5"/>
<dbReference type="WBParaSite" id="ASIM_0000635601-mRNA-1">
    <property type="protein sequence ID" value="ASIM_0000635601-mRNA-1"/>
    <property type="gene ID" value="ASIM_0000635601"/>
</dbReference>
<protein>
    <submittedName>
        <fullName evidence="2">MFS transporter</fullName>
    </submittedName>
</protein>
<reference evidence="2" key="1">
    <citation type="submission" date="2017-02" db="UniProtKB">
        <authorList>
            <consortium name="WormBaseParasite"/>
        </authorList>
    </citation>
    <scope>IDENTIFICATION</scope>
</reference>
<accession>A0A0M3JFF5</accession>
<organism evidence="2">
    <name type="scientific">Anisakis simplex</name>
    <name type="common">Herring worm</name>
    <dbReference type="NCBI Taxonomy" id="6269"/>
    <lineage>
        <taxon>Eukaryota</taxon>
        <taxon>Metazoa</taxon>
        <taxon>Ecdysozoa</taxon>
        <taxon>Nematoda</taxon>
        <taxon>Chromadorea</taxon>
        <taxon>Rhabditida</taxon>
        <taxon>Spirurina</taxon>
        <taxon>Ascaridomorpha</taxon>
        <taxon>Ascaridoidea</taxon>
        <taxon>Anisakidae</taxon>
        <taxon>Anisakis</taxon>
        <taxon>Anisakis simplex complex</taxon>
    </lineage>
</organism>
<sequence length="74" mass="8118">LKELPAVPESAFERYASDLQRTSLYPNLNYSGLFYGIVNLLDVFPQLSAAQSGLFIVAICFFSVGLSAKLTTQL</sequence>
<proteinExistence type="predicted"/>
<keyword evidence="1" id="KW-0812">Transmembrane</keyword>
<name>A0A0M3JFF5_ANISI</name>
<keyword evidence="1" id="KW-1133">Transmembrane helix</keyword>
<keyword evidence="1" id="KW-0472">Membrane</keyword>
<evidence type="ECO:0000256" key="1">
    <source>
        <dbReference type="SAM" id="Phobius"/>
    </source>
</evidence>
<dbReference type="Pfam" id="PF14776">
    <property type="entry name" value="UNC-79"/>
    <property type="match status" value="1"/>
</dbReference>
<evidence type="ECO:0000313" key="2">
    <source>
        <dbReference type="WBParaSite" id="ASIM_0000635601-mRNA-1"/>
    </source>
</evidence>